<evidence type="ECO:0000313" key="1">
    <source>
        <dbReference type="EMBL" id="KAG5535139.1"/>
    </source>
</evidence>
<name>A0AAV6J6J8_9ERIC</name>
<organism evidence="1 2">
    <name type="scientific">Rhododendron griersonianum</name>
    <dbReference type="NCBI Taxonomy" id="479676"/>
    <lineage>
        <taxon>Eukaryota</taxon>
        <taxon>Viridiplantae</taxon>
        <taxon>Streptophyta</taxon>
        <taxon>Embryophyta</taxon>
        <taxon>Tracheophyta</taxon>
        <taxon>Spermatophyta</taxon>
        <taxon>Magnoliopsida</taxon>
        <taxon>eudicotyledons</taxon>
        <taxon>Gunneridae</taxon>
        <taxon>Pentapetalae</taxon>
        <taxon>asterids</taxon>
        <taxon>Ericales</taxon>
        <taxon>Ericaceae</taxon>
        <taxon>Ericoideae</taxon>
        <taxon>Rhodoreae</taxon>
        <taxon>Rhododendron</taxon>
    </lineage>
</organism>
<protein>
    <recommendedName>
        <fullName evidence="3">ARM repeat superfamily protein</fullName>
    </recommendedName>
</protein>
<evidence type="ECO:0008006" key="3">
    <source>
        <dbReference type="Google" id="ProtNLM"/>
    </source>
</evidence>
<reference evidence="1" key="1">
    <citation type="submission" date="2020-08" db="EMBL/GenBank/DDBJ databases">
        <title>Plant Genome Project.</title>
        <authorList>
            <person name="Zhang R.-G."/>
        </authorList>
    </citation>
    <scope>NUCLEOTIDE SEQUENCE</scope>
    <source>
        <strain evidence="1">WSP0</strain>
        <tissue evidence="1">Leaf</tissue>
    </source>
</reference>
<dbReference type="Proteomes" id="UP000823749">
    <property type="component" value="Chromosome 8"/>
</dbReference>
<sequence length="170" mass="19509">MAPKILLFYVPHPSPHLTGQSSWLQGEIVNGLTPPKRKKWPVFCLKLLIGITLNNRDRFTLLWQGVYDHIDNLVHSTLVPCSLAEKAVFGLLRICQRLLPHKETLTDELLKSLQLILKLDTRVADAYREHITQEVMHLVKGNVTQIISHEGWRTIYFLALCHRPTSQSIC</sequence>
<dbReference type="EMBL" id="JACTNZ010000008">
    <property type="protein sequence ID" value="KAG5535139.1"/>
    <property type="molecule type" value="Genomic_DNA"/>
</dbReference>
<gene>
    <name evidence="1" type="ORF">RHGRI_023053</name>
</gene>
<keyword evidence="2" id="KW-1185">Reference proteome</keyword>
<proteinExistence type="predicted"/>
<comment type="caution">
    <text evidence="1">The sequence shown here is derived from an EMBL/GenBank/DDBJ whole genome shotgun (WGS) entry which is preliminary data.</text>
</comment>
<evidence type="ECO:0000313" key="2">
    <source>
        <dbReference type="Proteomes" id="UP000823749"/>
    </source>
</evidence>
<accession>A0AAV6J6J8</accession>
<dbReference type="AlphaFoldDB" id="A0AAV6J6J8"/>